<keyword evidence="2" id="KW-1133">Transmembrane helix</keyword>
<feature type="transmembrane region" description="Helical" evidence="2">
    <location>
        <begin position="143"/>
        <end position="164"/>
    </location>
</feature>
<feature type="transmembrane region" description="Helical" evidence="2">
    <location>
        <begin position="652"/>
        <end position="674"/>
    </location>
</feature>
<feature type="compositionally biased region" description="Polar residues" evidence="1">
    <location>
        <begin position="444"/>
        <end position="453"/>
    </location>
</feature>
<feature type="region of interest" description="Disordered" evidence="1">
    <location>
        <begin position="368"/>
        <end position="392"/>
    </location>
</feature>
<accession>A0A0G4GWL2</accession>
<keyword evidence="4" id="KW-1185">Reference proteome</keyword>
<feature type="region of interest" description="Disordered" evidence="1">
    <location>
        <begin position="552"/>
        <end position="577"/>
    </location>
</feature>
<feature type="transmembrane region" description="Helical" evidence="2">
    <location>
        <begin position="216"/>
        <end position="238"/>
    </location>
</feature>
<sequence length="729" mass="81103">MEAFVRDASRLNESDFKKLLSRLNDEWQGRHGTAPSDNGGDNDSARRAVTSTEKAVEDHRPSATDISSFRSDAPIEGAKYRRFVYLVGLFVVPAIVQGIVFLYLPREYDLMLWVGKCPLLGISGAVSLWSTIGLVYGVGKKRGIFLALFGMVLFPAALLFWQEMLSLREVVFIPSIDFSMPPRWFAVTLAAMTMSTVLVTAMLIYQCPQFLTGVRLAGLCAGPYLQLTFSLVFAYVLALSRDDPLYQVGLCALYPVGILPFKKLFDGFLVPFGGANSLLGAVVEFQSVIYAGLPYRFIYFEIDGWITVLQIWIVKIFYKLIVYPILLHSLIEVMRRFSSFLGIKAVKNQLRTVHREIRAEKKIREEKEKQVEDFDDVASAKRPSDSHTMDVMEPTKDDIAVEARRPSIAVNPKINEQALQHSSAPPPLSPVAHRAQREGRDTVSGPSRSSLVYTSRPHGDYNDPPLVTETTSASRGSSPVVDKHKQQSATALSSDDSIHGGDTEPLGKVRLHKSLREVSVFFDAAAVDEESPKGHTRHLSLMALHGAAVKFEKDDGTPSEEDEEKPSDKAEKEAPAVQQHKSFIHTFLAKSIVKLEEHFEFGSTAEYLAKKFLVQQLVDILSIVGILIMTIGLRLQSDNFVANLSESQYDQIVLASVFELLLEGLITAGVPGIINHPEFNVRAAAERVLPHPNIRFSMAFSLSTVSGLMFIQLVDNMRTEHPLDDFRLN</sequence>
<feature type="transmembrane region" description="Helical" evidence="2">
    <location>
        <begin position="305"/>
        <end position="326"/>
    </location>
</feature>
<name>A0A0G4GWL2_VITBC</name>
<gene>
    <name evidence="3" type="ORF">Vbra_18939</name>
</gene>
<evidence type="ECO:0000313" key="3">
    <source>
        <dbReference type="EMBL" id="CEM35366.1"/>
    </source>
</evidence>
<dbReference type="Proteomes" id="UP000041254">
    <property type="component" value="Unassembled WGS sequence"/>
</dbReference>
<keyword evidence="2" id="KW-0472">Membrane</keyword>
<feature type="transmembrane region" description="Helical" evidence="2">
    <location>
        <begin position="184"/>
        <end position="204"/>
    </location>
</feature>
<keyword evidence="2" id="KW-0812">Transmembrane</keyword>
<feature type="compositionally biased region" description="Polar residues" evidence="1">
    <location>
        <begin position="468"/>
        <end position="477"/>
    </location>
</feature>
<dbReference type="InParanoid" id="A0A0G4GWL2"/>
<feature type="transmembrane region" description="Helical" evidence="2">
    <location>
        <begin position="612"/>
        <end position="632"/>
    </location>
</feature>
<feature type="region of interest" description="Disordered" evidence="1">
    <location>
        <begin position="417"/>
        <end position="505"/>
    </location>
</feature>
<feature type="transmembrane region" description="Helical" evidence="2">
    <location>
        <begin position="83"/>
        <end position="104"/>
    </location>
</feature>
<proteinExistence type="predicted"/>
<protein>
    <submittedName>
        <fullName evidence="3">Uncharacterized protein</fullName>
    </submittedName>
</protein>
<evidence type="ECO:0000256" key="1">
    <source>
        <dbReference type="SAM" id="MobiDB-lite"/>
    </source>
</evidence>
<dbReference type="EMBL" id="CDMY01000850">
    <property type="protein sequence ID" value="CEM35366.1"/>
    <property type="molecule type" value="Genomic_DNA"/>
</dbReference>
<feature type="transmembrane region" description="Helical" evidence="2">
    <location>
        <begin position="268"/>
        <end position="293"/>
    </location>
</feature>
<feature type="compositionally biased region" description="Basic and acidic residues" evidence="1">
    <location>
        <begin position="496"/>
        <end position="505"/>
    </location>
</feature>
<dbReference type="AlphaFoldDB" id="A0A0G4GWL2"/>
<evidence type="ECO:0000313" key="4">
    <source>
        <dbReference type="Proteomes" id="UP000041254"/>
    </source>
</evidence>
<feature type="transmembrane region" description="Helical" evidence="2">
    <location>
        <begin position="110"/>
        <end position="136"/>
    </location>
</feature>
<evidence type="ECO:0000256" key="2">
    <source>
        <dbReference type="SAM" id="Phobius"/>
    </source>
</evidence>
<organism evidence="3 4">
    <name type="scientific">Vitrella brassicaformis (strain CCMP3155)</name>
    <dbReference type="NCBI Taxonomy" id="1169540"/>
    <lineage>
        <taxon>Eukaryota</taxon>
        <taxon>Sar</taxon>
        <taxon>Alveolata</taxon>
        <taxon>Colpodellida</taxon>
        <taxon>Vitrellaceae</taxon>
        <taxon>Vitrella</taxon>
    </lineage>
</organism>
<reference evidence="3 4" key="1">
    <citation type="submission" date="2014-11" db="EMBL/GenBank/DDBJ databases">
        <authorList>
            <person name="Zhu J."/>
            <person name="Qi W."/>
            <person name="Song R."/>
        </authorList>
    </citation>
    <scope>NUCLEOTIDE SEQUENCE [LARGE SCALE GENOMIC DNA]</scope>
</reference>
<feature type="transmembrane region" description="Helical" evidence="2">
    <location>
        <begin position="244"/>
        <end position="261"/>
    </location>
</feature>
<dbReference type="VEuPathDB" id="CryptoDB:Vbra_18939"/>
<feature type="region of interest" description="Disordered" evidence="1">
    <location>
        <begin position="27"/>
        <end position="65"/>
    </location>
</feature>